<feature type="region of interest" description="Disordered" evidence="6">
    <location>
        <begin position="1"/>
        <end position="26"/>
    </location>
</feature>
<dbReference type="InterPro" id="IPR036259">
    <property type="entry name" value="MFS_trans_sf"/>
</dbReference>
<keyword evidence="5 7" id="KW-0472">Membrane</keyword>
<keyword evidence="8" id="KW-1185">Reference proteome</keyword>
<comment type="subcellular location">
    <subcellularLocation>
        <location evidence="1">Membrane</location>
        <topology evidence="1">Multi-pass membrane protein</topology>
    </subcellularLocation>
</comment>
<reference evidence="9" key="1">
    <citation type="submission" date="2025-08" db="UniProtKB">
        <authorList>
            <consortium name="RefSeq"/>
        </authorList>
    </citation>
    <scope>IDENTIFICATION</scope>
    <source>
        <tissue evidence="9">Seedling</tissue>
    </source>
</reference>
<gene>
    <name evidence="9" type="primary">LOC132800777</name>
</gene>
<feature type="transmembrane region" description="Helical" evidence="7">
    <location>
        <begin position="52"/>
        <end position="72"/>
    </location>
</feature>
<evidence type="ECO:0000256" key="5">
    <source>
        <dbReference type="ARBA" id="ARBA00023136"/>
    </source>
</evidence>
<feature type="transmembrane region" description="Helical" evidence="7">
    <location>
        <begin position="196"/>
        <end position="213"/>
    </location>
</feature>
<dbReference type="Gene3D" id="1.20.1250.20">
    <property type="entry name" value="MFS general substrate transporter like domains"/>
    <property type="match status" value="1"/>
</dbReference>
<organism evidence="8 9">
    <name type="scientific">Ziziphus jujuba</name>
    <name type="common">Chinese jujube</name>
    <name type="synonym">Ziziphus sativa</name>
    <dbReference type="NCBI Taxonomy" id="326968"/>
    <lineage>
        <taxon>Eukaryota</taxon>
        <taxon>Viridiplantae</taxon>
        <taxon>Streptophyta</taxon>
        <taxon>Embryophyta</taxon>
        <taxon>Tracheophyta</taxon>
        <taxon>Spermatophyta</taxon>
        <taxon>Magnoliopsida</taxon>
        <taxon>eudicotyledons</taxon>
        <taxon>Gunneridae</taxon>
        <taxon>Pentapetalae</taxon>
        <taxon>rosids</taxon>
        <taxon>fabids</taxon>
        <taxon>Rosales</taxon>
        <taxon>Rhamnaceae</taxon>
        <taxon>Paliureae</taxon>
        <taxon>Ziziphus</taxon>
    </lineage>
</organism>
<comment type="similarity">
    <text evidence="2">Belongs to the major facilitator superfamily. Proton-dependent oligopeptide transporter (POT/PTR) (TC 2.A.17) family.</text>
</comment>
<sequence length="260" mass="29502">MSRTSTMANSIRPKRVRISSRGSKGNQTLQLSLRNRPIQSKHRIGEERDQQLLQLVLLHIHICNDGVIIVYVQSDVSWAWGLAIPTILMFLSCVVFFMGSRIYVKVKPDGSALTGAVRVIVAAIKKRRLELPEQPWLSLFNHKKTLAINSNLAYTDQFRFLDKAAIIDPEDKINPDGLAANPWRLCSLQQVEEVKCLVRVIPIWIAALIYYVATTQQQTYVVFQALQSDRCLGNTNFKIPAATYTIFTMVGLTIWIPIYD</sequence>
<keyword evidence="4 7" id="KW-1133">Transmembrane helix</keyword>
<evidence type="ECO:0000256" key="4">
    <source>
        <dbReference type="ARBA" id="ARBA00022989"/>
    </source>
</evidence>
<dbReference type="InterPro" id="IPR000109">
    <property type="entry name" value="POT_fam"/>
</dbReference>
<evidence type="ECO:0000313" key="8">
    <source>
        <dbReference type="Proteomes" id="UP001652623"/>
    </source>
</evidence>
<evidence type="ECO:0000256" key="7">
    <source>
        <dbReference type="SAM" id="Phobius"/>
    </source>
</evidence>
<feature type="transmembrane region" description="Helical" evidence="7">
    <location>
        <begin position="241"/>
        <end position="259"/>
    </location>
</feature>
<name>A0ABM4A2S2_ZIZJJ</name>
<evidence type="ECO:0000256" key="6">
    <source>
        <dbReference type="SAM" id="MobiDB-lite"/>
    </source>
</evidence>
<proteinExistence type="inferred from homology"/>
<keyword evidence="3 7" id="KW-0812">Transmembrane</keyword>
<dbReference type="Proteomes" id="UP001652623">
    <property type="component" value="Chromosome 2"/>
</dbReference>
<evidence type="ECO:0000256" key="1">
    <source>
        <dbReference type="ARBA" id="ARBA00004141"/>
    </source>
</evidence>
<evidence type="ECO:0000313" key="9">
    <source>
        <dbReference type="RefSeq" id="XP_060671034.1"/>
    </source>
</evidence>
<evidence type="ECO:0000256" key="3">
    <source>
        <dbReference type="ARBA" id="ARBA00022692"/>
    </source>
</evidence>
<dbReference type="GeneID" id="132800777"/>
<feature type="transmembrane region" description="Helical" evidence="7">
    <location>
        <begin position="78"/>
        <end position="98"/>
    </location>
</feature>
<protein>
    <submittedName>
        <fullName evidence="9">Protein NRT1/ PTR FAMILY 2.10-like</fullName>
    </submittedName>
</protein>
<evidence type="ECO:0000256" key="2">
    <source>
        <dbReference type="ARBA" id="ARBA00005982"/>
    </source>
</evidence>
<dbReference type="RefSeq" id="XP_060671034.1">
    <property type="nucleotide sequence ID" value="XM_060815051.1"/>
</dbReference>
<dbReference type="Pfam" id="PF00854">
    <property type="entry name" value="PTR2"/>
    <property type="match status" value="1"/>
</dbReference>
<accession>A0ABM4A2S2</accession>
<dbReference type="PANTHER" id="PTHR11654">
    <property type="entry name" value="OLIGOPEPTIDE TRANSPORTER-RELATED"/>
    <property type="match status" value="1"/>
</dbReference>